<sequence>MTDASHLSTRYREPNTCSATTGKETDKNAACTVREPALPTTVQTRKYDVY</sequence>
<feature type="region of interest" description="Disordered" evidence="1">
    <location>
        <begin position="1"/>
        <end position="26"/>
    </location>
</feature>
<organism evidence="2 3">
    <name type="scientific">Ceraceosorus bombacis</name>
    <dbReference type="NCBI Taxonomy" id="401625"/>
    <lineage>
        <taxon>Eukaryota</taxon>
        <taxon>Fungi</taxon>
        <taxon>Dikarya</taxon>
        <taxon>Basidiomycota</taxon>
        <taxon>Ustilaginomycotina</taxon>
        <taxon>Exobasidiomycetes</taxon>
        <taxon>Ceraceosorales</taxon>
        <taxon>Ceraceosoraceae</taxon>
        <taxon>Ceraceosorus</taxon>
    </lineage>
</organism>
<dbReference type="AlphaFoldDB" id="A0A0P1A4A1"/>
<evidence type="ECO:0000256" key="1">
    <source>
        <dbReference type="SAM" id="MobiDB-lite"/>
    </source>
</evidence>
<proteinExistence type="predicted"/>
<keyword evidence="3" id="KW-1185">Reference proteome</keyword>
<evidence type="ECO:0000313" key="2">
    <source>
        <dbReference type="EMBL" id="CEG19315.1"/>
    </source>
</evidence>
<protein>
    <submittedName>
        <fullName evidence="2">Uncharacterized protein</fullName>
    </submittedName>
</protein>
<dbReference type="Proteomes" id="UP000054845">
    <property type="component" value="Unassembled WGS sequence"/>
</dbReference>
<reference evidence="2 3" key="1">
    <citation type="submission" date="2014-09" db="EMBL/GenBank/DDBJ databases">
        <authorList>
            <person name="Magalhaes I.L.F."/>
            <person name="Oliveira U."/>
            <person name="Santos F.R."/>
            <person name="Vidigal T.H.D.A."/>
            <person name="Brescovit A.D."/>
            <person name="Santos A.J."/>
        </authorList>
    </citation>
    <scope>NUCLEOTIDE SEQUENCE [LARGE SCALE GENOMIC DNA]</scope>
</reference>
<accession>A0A0P1A4A1</accession>
<name>A0A0P1A4A1_9BASI</name>
<dbReference type="EMBL" id="CCYA01000018">
    <property type="protein sequence ID" value="CEG19315.1"/>
    <property type="molecule type" value="Genomic_DNA"/>
</dbReference>
<evidence type="ECO:0000313" key="3">
    <source>
        <dbReference type="Proteomes" id="UP000054845"/>
    </source>
</evidence>